<keyword evidence="3" id="KW-1185">Reference proteome</keyword>
<evidence type="ECO:0000313" key="2">
    <source>
        <dbReference type="EMBL" id="ORY30701.1"/>
    </source>
</evidence>
<dbReference type="AlphaFoldDB" id="A0A1Y2B787"/>
<dbReference type="EMBL" id="MCGO01000081">
    <property type="protein sequence ID" value="ORY30701.1"/>
    <property type="molecule type" value="Genomic_DNA"/>
</dbReference>
<feature type="chain" id="PRO_5012237483" evidence="1">
    <location>
        <begin position="24"/>
        <end position="87"/>
    </location>
</feature>
<evidence type="ECO:0000256" key="1">
    <source>
        <dbReference type="SAM" id="SignalP"/>
    </source>
</evidence>
<sequence length="87" mass="10435">MELALLILQLILFECEYLKLLKAAYCGWNLTSQLIAPQRKKIQLDTQPNLIRNTSTQLIMMQRQNPQFHQIPYFLWYVPAELIMRQR</sequence>
<protein>
    <submittedName>
        <fullName evidence="2">Uncharacterized protein</fullName>
    </submittedName>
</protein>
<organism evidence="2 3">
    <name type="scientific">Rhizoclosmatium globosum</name>
    <dbReference type="NCBI Taxonomy" id="329046"/>
    <lineage>
        <taxon>Eukaryota</taxon>
        <taxon>Fungi</taxon>
        <taxon>Fungi incertae sedis</taxon>
        <taxon>Chytridiomycota</taxon>
        <taxon>Chytridiomycota incertae sedis</taxon>
        <taxon>Chytridiomycetes</taxon>
        <taxon>Chytridiales</taxon>
        <taxon>Chytriomycetaceae</taxon>
        <taxon>Rhizoclosmatium</taxon>
    </lineage>
</organism>
<proteinExistence type="predicted"/>
<keyword evidence="1" id="KW-0732">Signal</keyword>
<feature type="signal peptide" evidence="1">
    <location>
        <begin position="1"/>
        <end position="23"/>
    </location>
</feature>
<comment type="caution">
    <text evidence="2">The sequence shown here is derived from an EMBL/GenBank/DDBJ whole genome shotgun (WGS) entry which is preliminary data.</text>
</comment>
<evidence type="ECO:0000313" key="3">
    <source>
        <dbReference type="Proteomes" id="UP000193642"/>
    </source>
</evidence>
<accession>A0A1Y2B787</accession>
<name>A0A1Y2B787_9FUNG</name>
<gene>
    <name evidence="2" type="ORF">BCR33DRAFT_724244</name>
</gene>
<dbReference type="Proteomes" id="UP000193642">
    <property type="component" value="Unassembled WGS sequence"/>
</dbReference>
<reference evidence="2 3" key="1">
    <citation type="submission" date="2016-07" db="EMBL/GenBank/DDBJ databases">
        <title>Pervasive Adenine N6-methylation of Active Genes in Fungi.</title>
        <authorList>
            <consortium name="DOE Joint Genome Institute"/>
            <person name="Mondo S.J."/>
            <person name="Dannebaum R.O."/>
            <person name="Kuo R.C."/>
            <person name="Labutti K."/>
            <person name="Haridas S."/>
            <person name="Kuo A."/>
            <person name="Salamov A."/>
            <person name="Ahrendt S.R."/>
            <person name="Lipzen A."/>
            <person name="Sullivan W."/>
            <person name="Andreopoulos W.B."/>
            <person name="Clum A."/>
            <person name="Lindquist E."/>
            <person name="Daum C."/>
            <person name="Ramamoorthy G.K."/>
            <person name="Gryganskyi A."/>
            <person name="Culley D."/>
            <person name="Magnuson J.K."/>
            <person name="James T.Y."/>
            <person name="O'Malley M.A."/>
            <person name="Stajich J.E."/>
            <person name="Spatafora J.W."/>
            <person name="Visel A."/>
            <person name="Grigoriev I.V."/>
        </authorList>
    </citation>
    <scope>NUCLEOTIDE SEQUENCE [LARGE SCALE GENOMIC DNA]</scope>
    <source>
        <strain evidence="2 3">JEL800</strain>
    </source>
</reference>